<accession>A0A5B0NAE2</accession>
<evidence type="ECO:0000313" key="2">
    <source>
        <dbReference type="EMBL" id="KAA1085110.1"/>
    </source>
</evidence>
<dbReference type="AlphaFoldDB" id="A0A5B0NAE2"/>
<reference evidence="2 3" key="1">
    <citation type="submission" date="2019-05" db="EMBL/GenBank/DDBJ databases">
        <title>Emergence of the Ug99 lineage of the wheat stem rust pathogen through somatic hybridization.</title>
        <authorList>
            <person name="Li F."/>
            <person name="Upadhyaya N.M."/>
            <person name="Sperschneider J."/>
            <person name="Matny O."/>
            <person name="Nguyen-Phuc H."/>
            <person name="Mago R."/>
            <person name="Raley C."/>
            <person name="Miller M.E."/>
            <person name="Silverstein K.A.T."/>
            <person name="Henningsen E."/>
            <person name="Hirsch C.D."/>
            <person name="Visser B."/>
            <person name="Pretorius Z.A."/>
            <person name="Steffenson B.J."/>
            <person name="Schwessinger B."/>
            <person name="Dodds P.N."/>
            <person name="Figueroa M."/>
        </authorList>
    </citation>
    <scope>NUCLEOTIDE SEQUENCE [LARGE SCALE GENOMIC DNA]</scope>
    <source>
        <strain evidence="2 3">Ug99</strain>
    </source>
</reference>
<evidence type="ECO:0000313" key="3">
    <source>
        <dbReference type="Proteomes" id="UP000325313"/>
    </source>
</evidence>
<feature type="region of interest" description="Disordered" evidence="1">
    <location>
        <begin position="1"/>
        <end position="48"/>
    </location>
</feature>
<gene>
    <name evidence="2" type="ORF">PGTUg99_004108</name>
</gene>
<feature type="compositionally biased region" description="Low complexity" evidence="1">
    <location>
        <begin position="34"/>
        <end position="45"/>
    </location>
</feature>
<name>A0A5B0NAE2_PUCGR</name>
<dbReference type="EMBL" id="VDEP01000417">
    <property type="protein sequence ID" value="KAA1085110.1"/>
    <property type="molecule type" value="Genomic_DNA"/>
</dbReference>
<dbReference type="Proteomes" id="UP000325313">
    <property type="component" value="Unassembled WGS sequence"/>
</dbReference>
<protein>
    <submittedName>
        <fullName evidence="2">Uncharacterized protein</fullName>
    </submittedName>
</protein>
<organism evidence="2 3">
    <name type="scientific">Puccinia graminis f. sp. tritici</name>
    <dbReference type="NCBI Taxonomy" id="56615"/>
    <lineage>
        <taxon>Eukaryota</taxon>
        <taxon>Fungi</taxon>
        <taxon>Dikarya</taxon>
        <taxon>Basidiomycota</taxon>
        <taxon>Pucciniomycotina</taxon>
        <taxon>Pucciniomycetes</taxon>
        <taxon>Pucciniales</taxon>
        <taxon>Pucciniaceae</taxon>
        <taxon>Puccinia</taxon>
    </lineage>
</organism>
<sequence length="130" mass="14424">MNSPNSKRSKLDSPLQQQQQQQQSNSNVDDHRPSASGSGSFAAGSTHNYSNVQTDFDAMNDAVGIAGVDIAAEEELARTQSTLYRTANRNYSIPNLQHQQLQQPWLKTPRVKIMDFLDKPALTLMVQHIG</sequence>
<comment type="caution">
    <text evidence="2">The sequence shown here is derived from an EMBL/GenBank/DDBJ whole genome shotgun (WGS) entry which is preliminary data.</text>
</comment>
<evidence type="ECO:0000256" key="1">
    <source>
        <dbReference type="SAM" id="MobiDB-lite"/>
    </source>
</evidence>
<proteinExistence type="predicted"/>